<dbReference type="SMART" id="SM00862">
    <property type="entry name" value="Trans_reg_C"/>
    <property type="match status" value="1"/>
</dbReference>
<dbReference type="InterPro" id="IPR036388">
    <property type="entry name" value="WH-like_DNA-bd_sf"/>
</dbReference>
<dbReference type="Proteomes" id="UP001597216">
    <property type="component" value="Unassembled WGS sequence"/>
</dbReference>
<evidence type="ECO:0000256" key="1">
    <source>
        <dbReference type="ARBA" id="ARBA00023125"/>
    </source>
</evidence>
<keyword evidence="7" id="KW-1185">Reference proteome</keyword>
<evidence type="ECO:0000313" key="6">
    <source>
        <dbReference type="EMBL" id="MFD1191382.1"/>
    </source>
</evidence>
<name>A0ABW3T5T2_9CAUL</name>
<feature type="transmembrane region" description="Helical" evidence="4">
    <location>
        <begin position="128"/>
        <end position="149"/>
    </location>
</feature>
<keyword evidence="4" id="KW-0812">Transmembrane</keyword>
<evidence type="ECO:0000259" key="5">
    <source>
        <dbReference type="PROSITE" id="PS51755"/>
    </source>
</evidence>
<dbReference type="Gene3D" id="1.10.10.10">
    <property type="entry name" value="Winged helix-like DNA-binding domain superfamily/Winged helix DNA-binding domain"/>
    <property type="match status" value="1"/>
</dbReference>
<evidence type="ECO:0000313" key="7">
    <source>
        <dbReference type="Proteomes" id="UP001597216"/>
    </source>
</evidence>
<dbReference type="RefSeq" id="WP_377353812.1">
    <property type="nucleotide sequence ID" value="NZ_JBHTLQ010000026.1"/>
</dbReference>
<comment type="caution">
    <text evidence="6">The sequence shown here is derived from an EMBL/GenBank/DDBJ whole genome shotgun (WGS) entry which is preliminary data.</text>
</comment>
<feature type="repeat" description="TPR" evidence="2">
    <location>
        <begin position="378"/>
        <end position="411"/>
    </location>
</feature>
<dbReference type="InterPro" id="IPR001867">
    <property type="entry name" value="OmpR/PhoB-type_DNA-bd"/>
</dbReference>
<dbReference type="Gene3D" id="1.25.40.10">
    <property type="entry name" value="Tetratricopeptide repeat domain"/>
    <property type="match status" value="1"/>
</dbReference>
<keyword evidence="4" id="KW-0472">Membrane</keyword>
<keyword evidence="2" id="KW-0802">TPR repeat</keyword>
<evidence type="ECO:0000256" key="3">
    <source>
        <dbReference type="PROSITE-ProRule" id="PRU01091"/>
    </source>
</evidence>
<feature type="DNA-binding region" description="OmpR/PhoB-type" evidence="3">
    <location>
        <begin position="8"/>
        <end position="104"/>
    </location>
</feature>
<evidence type="ECO:0000256" key="2">
    <source>
        <dbReference type="PROSITE-ProRule" id="PRU00339"/>
    </source>
</evidence>
<reference evidence="7" key="1">
    <citation type="journal article" date="2019" name="Int. J. Syst. Evol. Microbiol.">
        <title>The Global Catalogue of Microorganisms (GCM) 10K type strain sequencing project: providing services to taxonomists for standard genome sequencing and annotation.</title>
        <authorList>
            <consortium name="The Broad Institute Genomics Platform"/>
            <consortium name="The Broad Institute Genome Sequencing Center for Infectious Disease"/>
            <person name="Wu L."/>
            <person name="Ma J."/>
        </authorList>
    </citation>
    <scope>NUCLEOTIDE SEQUENCE [LARGE SCALE GENOMIC DNA]</scope>
    <source>
        <strain evidence="7">CCUG 55074</strain>
    </source>
</reference>
<keyword evidence="4" id="KW-1133">Transmembrane helix</keyword>
<feature type="domain" description="OmpR/PhoB-type" evidence="5">
    <location>
        <begin position="8"/>
        <end position="104"/>
    </location>
</feature>
<organism evidence="6 7">
    <name type="scientific">Phenylobacterium conjunctum</name>
    <dbReference type="NCBI Taxonomy" id="1298959"/>
    <lineage>
        <taxon>Bacteria</taxon>
        <taxon>Pseudomonadati</taxon>
        <taxon>Pseudomonadota</taxon>
        <taxon>Alphaproteobacteria</taxon>
        <taxon>Caulobacterales</taxon>
        <taxon>Caulobacteraceae</taxon>
        <taxon>Phenylobacterium</taxon>
    </lineage>
</organism>
<keyword evidence="1 3" id="KW-0238">DNA-binding</keyword>
<dbReference type="SUPFAM" id="SSF46894">
    <property type="entry name" value="C-terminal effector domain of the bipartite response regulators"/>
    <property type="match status" value="1"/>
</dbReference>
<sequence length="647" mass="69696">MPGGLADQPDLNLGRALLRPSACEVLAEGQRLVLEPQVMRALLVLAERPGQVVSRQALVDGAWDGRAVSEDAINRVISRIRRLAAETGAFDLSTQRKVGWRLEVADTSEPAPPAVEVGREPARRAPPVWALLLAALLVAVAGLGAWRLLAPRPVEVSSLAVAPLRAETPALTPEAAHLTADLQTTLSHMQGLSLVDAQGGARPPDLVLSGTVSPDVPQSAVSLVLTDRRSGARVWAARFDAHGVTDPTVRERALSAAARYLAIWLGDRVRGAPAAREPEDPEVTRMIHEARQTLSAAHQARHNRDWATFARLVRQTQAAQARVLALDPESSAALMLGYQVEGVPAFPRPEETEADYAARRQRAAQLLARALAANPDDPDALAATARDYTYALRWEEAETLYARAVAIDPNSPDANTWYAYALATSGRCEAALRHARIAAGLMPGDSWRQMAVPRMQHCAGRTSEAAKGYRALLTRDPGNVFVLHDLYLMLLGARDARVLRRTADEIAASLWRGRPPTPVAAQLDRMRLAADALEGRPQGFLTQLRAEDRALADPGGVSGDGEAKFGSSWGDQAFVLAFEYAQAGERKRALELLRGAVNAGSLYLPWALPYGAHEFPPAIRADPAYGAIWRSSPGVADLIARRKAAKG</sequence>
<dbReference type="InterPro" id="IPR019734">
    <property type="entry name" value="TPR_rpt"/>
</dbReference>
<dbReference type="PROSITE" id="PS50005">
    <property type="entry name" value="TPR"/>
    <property type="match status" value="1"/>
</dbReference>
<dbReference type="SUPFAM" id="SSF48452">
    <property type="entry name" value="TPR-like"/>
    <property type="match status" value="1"/>
</dbReference>
<dbReference type="PROSITE" id="PS51755">
    <property type="entry name" value="OMPR_PHOB"/>
    <property type="match status" value="1"/>
</dbReference>
<dbReference type="EMBL" id="JBHTLQ010000026">
    <property type="protein sequence ID" value="MFD1191382.1"/>
    <property type="molecule type" value="Genomic_DNA"/>
</dbReference>
<accession>A0ABW3T5T2</accession>
<dbReference type="InterPro" id="IPR016032">
    <property type="entry name" value="Sig_transdc_resp-reg_C-effctor"/>
</dbReference>
<dbReference type="InterPro" id="IPR011990">
    <property type="entry name" value="TPR-like_helical_dom_sf"/>
</dbReference>
<dbReference type="Pfam" id="PF00486">
    <property type="entry name" value="Trans_reg_C"/>
    <property type="match status" value="1"/>
</dbReference>
<evidence type="ECO:0000256" key="4">
    <source>
        <dbReference type="SAM" id="Phobius"/>
    </source>
</evidence>
<proteinExistence type="predicted"/>
<protein>
    <submittedName>
        <fullName evidence="6">Winged helix-turn-helix domain-containing protein</fullName>
    </submittedName>
</protein>
<gene>
    <name evidence="6" type="ORF">ACFQ27_12405</name>
</gene>
<dbReference type="CDD" id="cd00383">
    <property type="entry name" value="trans_reg_C"/>
    <property type="match status" value="1"/>
</dbReference>